<dbReference type="SUPFAM" id="SSF141571">
    <property type="entry name" value="Pentapeptide repeat-like"/>
    <property type="match status" value="1"/>
</dbReference>
<dbReference type="Gene3D" id="2.160.20.80">
    <property type="entry name" value="E3 ubiquitin-protein ligase SopA"/>
    <property type="match status" value="1"/>
</dbReference>
<evidence type="ECO:0000313" key="3">
    <source>
        <dbReference type="Proteomes" id="UP000485058"/>
    </source>
</evidence>
<dbReference type="PANTHER" id="PTHR47485:SF1">
    <property type="entry name" value="THYLAKOID LUMENAL 17.4 KDA PROTEIN, CHLOROPLASTIC"/>
    <property type="match status" value="1"/>
</dbReference>
<dbReference type="PANTHER" id="PTHR47485">
    <property type="entry name" value="THYLAKOID LUMENAL 17.4 KDA PROTEIN, CHLOROPLASTIC"/>
    <property type="match status" value="1"/>
</dbReference>
<dbReference type="AlphaFoldDB" id="A0A699ZX47"/>
<reference evidence="2 3" key="1">
    <citation type="submission" date="2020-02" db="EMBL/GenBank/DDBJ databases">
        <title>Draft genome sequence of Haematococcus lacustris strain NIES-144.</title>
        <authorList>
            <person name="Morimoto D."/>
            <person name="Nakagawa S."/>
            <person name="Yoshida T."/>
            <person name="Sawayama S."/>
        </authorList>
    </citation>
    <scope>NUCLEOTIDE SEQUENCE [LARGE SCALE GENOMIC DNA]</scope>
    <source>
        <strain evidence="2 3">NIES-144</strain>
    </source>
</reference>
<evidence type="ECO:0000256" key="1">
    <source>
        <dbReference type="ARBA" id="ARBA00022737"/>
    </source>
</evidence>
<dbReference type="InterPro" id="IPR001646">
    <property type="entry name" value="5peptide_repeat"/>
</dbReference>
<name>A0A699ZX47_HAELA</name>
<accession>A0A699ZX47</accession>
<evidence type="ECO:0008006" key="4">
    <source>
        <dbReference type="Google" id="ProtNLM"/>
    </source>
</evidence>
<proteinExistence type="predicted"/>
<sequence>MAMLRKQLQSARPAPSRSMTAIRCRGAPEKAVFGGAGPLQLMVGVLASGLLTTQVAHAEFRLPPIDPDPKHCERGFVGNTIGQANAVSDKLLDLRRCDFKGANLSAKVLAGALMSESDFTDANLTEAVLTKASVFNNADMTNAVIDRVDFSKASFRGVKLGNAVVTGSSFEGADLTESVWEGALVGGEDVKRLCRNPTLVGESRLEVGCRN</sequence>
<evidence type="ECO:0000313" key="2">
    <source>
        <dbReference type="EMBL" id="GFH27263.1"/>
    </source>
</evidence>
<dbReference type="EMBL" id="BLLF01003411">
    <property type="protein sequence ID" value="GFH27263.1"/>
    <property type="molecule type" value="Genomic_DNA"/>
</dbReference>
<gene>
    <name evidence="2" type="ORF">HaLaN_25559</name>
</gene>
<protein>
    <recommendedName>
        <fullName evidence="4">Thylakoid lumenal 17.4 kDa protein, chloroplastic</fullName>
    </recommendedName>
</protein>
<comment type="caution">
    <text evidence="2">The sequence shown here is derived from an EMBL/GenBank/DDBJ whole genome shotgun (WGS) entry which is preliminary data.</text>
</comment>
<dbReference type="Proteomes" id="UP000485058">
    <property type="component" value="Unassembled WGS sequence"/>
</dbReference>
<keyword evidence="1" id="KW-0677">Repeat</keyword>
<organism evidence="2 3">
    <name type="scientific">Haematococcus lacustris</name>
    <name type="common">Green alga</name>
    <name type="synonym">Haematococcus pluvialis</name>
    <dbReference type="NCBI Taxonomy" id="44745"/>
    <lineage>
        <taxon>Eukaryota</taxon>
        <taxon>Viridiplantae</taxon>
        <taxon>Chlorophyta</taxon>
        <taxon>core chlorophytes</taxon>
        <taxon>Chlorophyceae</taxon>
        <taxon>CS clade</taxon>
        <taxon>Chlamydomonadales</taxon>
        <taxon>Haematococcaceae</taxon>
        <taxon>Haematococcus</taxon>
    </lineage>
</organism>
<dbReference type="Pfam" id="PF00805">
    <property type="entry name" value="Pentapeptide"/>
    <property type="match status" value="2"/>
</dbReference>
<keyword evidence="3" id="KW-1185">Reference proteome</keyword>